<evidence type="ECO:0000313" key="2">
    <source>
        <dbReference type="Proteomes" id="UP000504633"/>
    </source>
</evidence>
<dbReference type="GeneID" id="111600747"/>
<sequence length="127" mass="14157">MVSGSSKLSIIVFINLVLFDNLVSNVKQRYIVSQLNIINSPGDIIVSELTLVGRNHAVNGTVTALEDLTDDLMLGIRIYTDPYSIGKFKKMPWDMPSTDECKHGFGPTEWYIMPGSQGQTLVQKYFA</sequence>
<keyword evidence="2" id="KW-1185">Reference proteome</keyword>
<dbReference type="AlphaFoldDB" id="A0A6J1M1H7"/>
<reference evidence="3" key="1">
    <citation type="submission" date="2025-08" db="UniProtKB">
        <authorList>
            <consortium name="RefSeq"/>
        </authorList>
    </citation>
    <scope>IDENTIFICATION</scope>
    <source>
        <strain evidence="3">15085-1641.00</strain>
        <tissue evidence="3">Whole body</tissue>
    </source>
</reference>
<accession>A0A6J1M1H7</accession>
<evidence type="ECO:0000313" key="3">
    <source>
        <dbReference type="RefSeq" id="XP_023172794.1"/>
    </source>
</evidence>
<keyword evidence="1" id="KW-0732">Signal</keyword>
<feature type="signal peptide" evidence="1">
    <location>
        <begin position="1"/>
        <end position="28"/>
    </location>
</feature>
<dbReference type="KEGG" id="dhe:111600747"/>
<protein>
    <submittedName>
        <fullName evidence="3">Uncharacterized protein LOC111600747</fullName>
    </submittedName>
</protein>
<gene>
    <name evidence="3" type="primary">LOC111600747</name>
</gene>
<proteinExistence type="predicted"/>
<name>A0A6J1M1H7_DROHY</name>
<feature type="chain" id="PRO_5027008995" evidence="1">
    <location>
        <begin position="29"/>
        <end position="127"/>
    </location>
</feature>
<dbReference type="Proteomes" id="UP000504633">
    <property type="component" value="Unplaced"/>
</dbReference>
<organism evidence="2 3">
    <name type="scientific">Drosophila hydei</name>
    <name type="common">Fruit fly</name>
    <dbReference type="NCBI Taxonomy" id="7224"/>
    <lineage>
        <taxon>Eukaryota</taxon>
        <taxon>Metazoa</taxon>
        <taxon>Ecdysozoa</taxon>
        <taxon>Arthropoda</taxon>
        <taxon>Hexapoda</taxon>
        <taxon>Insecta</taxon>
        <taxon>Pterygota</taxon>
        <taxon>Neoptera</taxon>
        <taxon>Endopterygota</taxon>
        <taxon>Diptera</taxon>
        <taxon>Brachycera</taxon>
        <taxon>Muscomorpha</taxon>
        <taxon>Ephydroidea</taxon>
        <taxon>Drosophilidae</taxon>
        <taxon>Drosophila</taxon>
    </lineage>
</organism>
<evidence type="ECO:0000256" key="1">
    <source>
        <dbReference type="SAM" id="SignalP"/>
    </source>
</evidence>
<dbReference type="RefSeq" id="XP_023172794.1">
    <property type="nucleotide sequence ID" value="XM_023317026.2"/>
</dbReference>